<feature type="compositionally biased region" description="Basic residues" evidence="2">
    <location>
        <begin position="1"/>
        <end position="14"/>
    </location>
</feature>
<dbReference type="RefSeq" id="XP_020079097.1">
    <property type="nucleotide sequence ID" value="XM_020220545.1"/>
</dbReference>
<feature type="compositionally biased region" description="Low complexity" evidence="2">
    <location>
        <begin position="281"/>
        <end position="302"/>
    </location>
</feature>
<accession>A0A1E4RRX2</accession>
<dbReference type="AlphaFoldDB" id="A0A1E4RRX2"/>
<evidence type="ECO:0000256" key="2">
    <source>
        <dbReference type="SAM" id="MobiDB-lite"/>
    </source>
</evidence>
<keyword evidence="4" id="KW-1185">Reference proteome</keyword>
<protein>
    <submittedName>
        <fullName evidence="3">Uncharacterized protein</fullName>
    </submittedName>
</protein>
<sequence length="451" mass="50774">MPRRSHQPHRRPMPHHAVGQQMAQPQVANRRSSMKEDASVQLHDEADLISFRSDALNRFINNHEYLENVASKPIHILKIIPPASFPLEAPLSSKKNRISKPTKEQLSSLLKNIKPDELYFGDVDLMKAKNESLLEEIEELKQEKSQVFDNDGEYVYRKEKIDKLAGLHSKLYSSESIDDIEKELQQSIEGYQKKFGKQYKSILDTKRYSIPITEISSNYEITKAPANYNPRSINSLINIGGNNGGPVNLNNHDPNVDMSHFTGGMSFMNLMNNVGDHHDPNNPNNNQDFQTSTNNNNVTPRNNDIHKNSPGLTSSNIQASQTSPDKDNLPSDQQTKIELSNSTNNFHPNDIHISNDDLGLSVTDNDKANEKHDGSLALNQDSHHQDHAGMVDDDINHLLSNGNDVIDSNHLGIVNDDMGDLINFQDEDEDGMMSSHAFDNDFLSQIDHSME</sequence>
<gene>
    <name evidence="3" type="ORF">HYPBUDRAFT_151536</name>
</gene>
<dbReference type="STRING" id="984485.A0A1E4RRX2"/>
<feature type="compositionally biased region" description="Polar residues" evidence="2">
    <location>
        <begin position="21"/>
        <end position="31"/>
    </location>
</feature>
<dbReference type="GeneID" id="30995095"/>
<evidence type="ECO:0000313" key="3">
    <source>
        <dbReference type="EMBL" id="ODV70030.1"/>
    </source>
</evidence>
<name>A0A1E4RRX2_9ASCO</name>
<evidence type="ECO:0000256" key="1">
    <source>
        <dbReference type="SAM" id="Coils"/>
    </source>
</evidence>
<organism evidence="3 4">
    <name type="scientific">Hyphopichia burtonii NRRL Y-1933</name>
    <dbReference type="NCBI Taxonomy" id="984485"/>
    <lineage>
        <taxon>Eukaryota</taxon>
        <taxon>Fungi</taxon>
        <taxon>Dikarya</taxon>
        <taxon>Ascomycota</taxon>
        <taxon>Saccharomycotina</taxon>
        <taxon>Pichiomycetes</taxon>
        <taxon>Debaryomycetaceae</taxon>
        <taxon>Hyphopichia</taxon>
    </lineage>
</organism>
<reference evidence="4" key="1">
    <citation type="submission" date="2016-05" db="EMBL/GenBank/DDBJ databases">
        <title>Comparative genomics of biotechnologically important yeasts.</title>
        <authorList>
            <consortium name="DOE Joint Genome Institute"/>
            <person name="Riley R."/>
            <person name="Haridas S."/>
            <person name="Wolfe K.H."/>
            <person name="Lopes M.R."/>
            <person name="Hittinger C.T."/>
            <person name="Goker M."/>
            <person name="Salamov A."/>
            <person name="Wisecaver J."/>
            <person name="Long T.M."/>
            <person name="Aerts A.L."/>
            <person name="Barry K."/>
            <person name="Choi C."/>
            <person name="Clum A."/>
            <person name="Coughlan A.Y."/>
            <person name="Deshpande S."/>
            <person name="Douglass A.P."/>
            <person name="Hanson S.J."/>
            <person name="Klenk H.-P."/>
            <person name="Labutti K."/>
            <person name="Lapidus A."/>
            <person name="Lindquist E."/>
            <person name="Lipzen A."/>
            <person name="Meier-Kolthoff J.P."/>
            <person name="Ohm R.A."/>
            <person name="Otillar R.P."/>
            <person name="Pangilinan J."/>
            <person name="Peng Y."/>
            <person name="Rokas A."/>
            <person name="Rosa C.A."/>
            <person name="Scheuner C."/>
            <person name="Sibirny A.A."/>
            <person name="Slot J.C."/>
            <person name="Stielow J.B."/>
            <person name="Sun H."/>
            <person name="Kurtzman C.P."/>
            <person name="Blackwell M."/>
            <person name="Grigoriev I.V."/>
            <person name="Jeffries T.W."/>
        </authorList>
    </citation>
    <scope>NUCLEOTIDE SEQUENCE [LARGE SCALE GENOMIC DNA]</scope>
    <source>
        <strain evidence="4">NRRL Y-1933</strain>
    </source>
</reference>
<evidence type="ECO:0000313" key="4">
    <source>
        <dbReference type="Proteomes" id="UP000095085"/>
    </source>
</evidence>
<dbReference type="Proteomes" id="UP000095085">
    <property type="component" value="Unassembled WGS sequence"/>
</dbReference>
<dbReference type="OrthoDB" id="4093693at2759"/>
<dbReference type="EMBL" id="KV454538">
    <property type="protein sequence ID" value="ODV70030.1"/>
    <property type="molecule type" value="Genomic_DNA"/>
</dbReference>
<feature type="region of interest" description="Disordered" evidence="2">
    <location>
        <begin position="272"/>
        <end position="333"/>
    </location>
</feature>
<feature type="compositionally biased region" description="Polar residues" evidence="2">
    <location>
        <begin position="310"/>
        <end position="323"/>
    </location>
</feature>
<feature type="coiled-coil region" evidence="1">
    <location>
        <begin position="123"/>
        <end position="150"/>
    </location>
</feature>
<proteinExistence type="predicted"/>
<keyword evidence="1" id="KW-0175">Coiled coil</keyword>
<feature type="region of interest" description="Disordered" evidence="2">
    <location>
        <begin position="1"/>
        <end position="40"/>
    </location>
</feature>